<protein>
    <submittedName>
        <fullName evidence="3">Alpha/beta hydrolase</fullName>
    </submittedName>
</protein>
<keyword evidence="4" id="KW-1185">Reference proteome</keyword>
<dbReference type="Pfam" id="PF00561">
    <property type="entry name" value="Abhydrolase_1"/>
    <property type="match status" value="1"/>
</dbReference>
<organism evidence="3 4">
    <name type="scientific">Deinococcus aquiradiocola</name>
    <dbReference type="NCBI Taxonomy" id="393059"/>
    <lineage>
        <taxon>Bacteria</taxon>
        <taxon>Thermotogati</taxon>
        <taxon>Deinococcota</taxon>
        <taxon>Deinococci</taxon>
        <taxon>Deinococcales</taxon>
        <taxon>Deinococcaceae</taxon>
        <taxon>Deinococcus</taxon>
    </lineage>
</organism>
<dbReference type="Proteomes" id="UP000635726">
    <property type="component" value="Unassembled WGS sequence"/>
</dbReference>
<reference evidence="3" key="2">
    <citation type="submission" date="2020-09" db="EMBL/GenBank/DDBJ databases">
        <authorList>
            <person name="Sun Q."/>
            <person name="Ohkuma M."/>
        </authorList>
    </citation>
    <scope>NUCLEOTIDE SEQUENCE</scope>
    <source>
        <strain evidence="3">JCM 14371</strain>
    </source>
</reference>
<evidence type="ECO:0000313" key="3">
    <source>
        <dbReference type="EMBL" id="GGJ78460.1"/>
    </source>
</evidence>
<keyword evidence="1 3" id="KW-0378">Hydrolase</keyword>
<dbReference type="SUPFAM" id="SSF53474">
    <property type="entry name" value="alpha/beta-Hydrolases"/>
    <property type="match status" value="1"/>
</dbReference>
<proteinExistence type="predicted"/>
<evidence type="ECO:0000259" key="2">
    <source>
        <dbReference type="Pfam" id="PF00561"/>
    </source>
</evidence>
<dbReference type="EMBL" id="BMOE01000007">
    <property type="protein sequence ID" value="GGJ78460.1"/>
    <property type="molecule type" value="Genomic_DNA"/>
</dbReference>
<name>A0A917UR41_9DEIO</name>
<sequence length="263" mass="28952">MTGSGEPTLVLLTGLGTPATWWHESGDAVEDLLTLVGRETWDDAPFIAPELARRFRVVTYDRAGMQDSTAPQQPRTTDDFFQELDAVLQAVDVQQPVVLIGHSIGGLIALEYARQSPDRVHALVLLDSSHPDQLAQFAVATPADQLRSEAEARQAFLEHHPERPDLEELLGQGADAARPGCLGEVPLLVISRGMRPGPEMDPPFDASLERREQIWQALQMDLVACSVRGQHLRLASPSHYVYLDQPRTVLQAIHAFLEGLHAP</sequence>
<dbReference type="InterPro" id="IPR029058">
    <property type="entry name" value="AB_hydrolase_fold"/>
</dbReference>
<dbReference type="Gene3D" id="3.40.50.1820">
    <property type="entry name" value="alpha/beta hydrolase"/>
    <property type="match status" value="1"/>
</dbReference>
<dbReference type="PANTHER" id="PTHR43798:SF31">
    <property type="entry name" value="AB HYDROLASE SUPERFAMILY PROTEIN YCLE"/>
    <property type="match status" value="1"/>
</dbReference>
<feature type="domain" description="AB hydrolase-1" evidence="2">
    <location>
        <begin position="7"/>
        <end position="152"/>
    </location>
</feature>
<dbReference type="InterPro" id="IPR000073">
    <property type="entry name" value="AB_hydrolase_1"/>
</dbReference>
<dbReference type="AlphaFoldDB" id="A0A917UR41"/>
<dbReference type="PANTHER" id="PTHR43798">
    <property type="entry name" value="MONOACYLGLYCEROL LIPASE"/>
    <property type="match status" value="1"/>
</dbReference>
<evidence type="ECO:0000313" key="4">
    <source>
        <dbReference type="Proteomes" id="UP000635726"/>
    </source>
</evidence>
<dbReference type="PRINTS" id="PR00111">
    <property type="entry name" value="ABHYDROLASE"/>
</dbReference>
<reference evidence="3" key="1">
    <citation type="journal article" date="2014" name="Int. J. Syst. Evol. Microbiol.">
        <title>Complete genome sequence of Corynebacterium casei LMG S-19264T (=DSM 44701T), isolated from a smear-ripened cheese.</title>
        <authorList>
            <consortium name="US DOE Joint Genome Institute (JGI-PGF)"/>
            <person name="Walter F."/>
            <person name="Albersmeier A."/>
            <person name="Kalinowski J."/>
            <person name="Ruckert C."/>
        </authorList>
    </citation>
    <scope>NUCLEOTIDE SEQUENCE</scope>
    <source>
        <strain evidence="3">JCM 14371</strain>
    </source>
</reference>
<comment type="caution">
    <text evidence="3">The sequence shown here is derived from an EMBL/GenBank/DDBJ whole genome shotgun (WGS) entry which is preliminary data.</text>
</comment>
<dbReference type="InterPro" id="IPR050266">
    <property type="entry name" value="AB_hydrolase_sf"/>
</dbReference>
<evidence type="ECO:0000256" key="1">
    <source>
        <dbReference type="ARBA" id="ARBA00022801"/>
    </source>
</evidence>
<dbReference type="GO" id="GO:0016020">
    <property type="term" value="C:membrane"/>
    <property type="evidence" value="ECO:0007669"/>
    <property type="project" value="TreeGrafter"/>
</dbReference>
<accession>A0A917UR41</accession>
<dbReference type="GO" id="GO:0016787">
    <property type="term" value="F:hydrolase activity"/>
    <property type="evidence" value="ECO:0007669"/>
    <property type="project" value="UniProtKB-KW"/>
</dbReference>
<gene>
    <name evidence="3" type="ORF">GCM10008939_22920</name>
</gene>